<reference evidence="2 3" key="1">
    <citation type="submission" date="2021-06" db="EMBL/GenBank/DDBJ databases">
        <title>Caerostris darwini draft genome.</title>
        <authorList>
            <person name="Kono N."/>
            <person name="Arakawa K."/>
        </authorList>
    </citation>
    <scope>NUCLEOTIDE SEQUENCE [LARGE SCALE GENOMIC DNA]</scope>
</reference>
<dbReference type="SUPFAM" id="SSF49265">
    <property type="entry name" value="Fibronectin type III"/>
    <property type="match status" value="1"/>
</dbReference>
<dbReference type="EMBL" id="BPLQ01011339">
    <property type="protein sequence ID" value="GIY57468.1"/>
    <property type="molecule type" value="Genomic_DNA"/>
</dbReference>
<accession>A0AAV4UI39</accession>
<evidence type="ECO:0000259" key="1">
    <source>
        <dbReference type="PROSITE" id="PS50853"/>
    </source>
</evidence>
<dbReference type="Proteomes" id="UP001054837">
    <property type="component" value="Unassembled WGS sequence"/>
</dbReference>
<keyword evidence="3" id="KW-1185">Reference proteome</keyword>
<evidence type="ECO:0000313" key="2">
    <source>
        <dbReference type="EMBL" id="GIY57468.1"/>
    </source>
</evidence>
<dbReference type="AlphaFoldDB" id="A0AAV4UI39"/>
<evidence type="ECO:0000313" key="3">
    <source>
        <dbReference type="Proteomes" id="UP001054837"/>
    </source>
</evidence>
<proteinExistence type="predicted"/>
<dbReference type="CDD" id="cd00063">
    <property type="entry name" value="FN3"/>
    <property type="match status" value="1"/>
</dbReference>
<name>A0AAV4UI39_9ARAC</name>
<dbReference type="PROSITE" id="PS50853">
    <property type="entry name" value="FN3"/>
    <property type="match status" value="1"/>
</dbReference>
<comment type="caution">
    <text evidence="2">The sequence shown here is derived from an EMBL/GenBank/DDBJ whole genome shotgun (WGS) entry which is preliminary data.</text>
</comment>
<dbReference type="Gene3D" id="2.60.40.10">
    <property type="entry name" value="Immunoglobulins"/>
    <property type="match status" value="1"/>
</dbReference>
<organism evidence="2 3">
    <name type="scientific">Caerostris darwini</name>
    <dbReference type="NCBI Taxonomy" id="1538125"/>
    <lineage>
        <taxon>Eukaryota</taxon>
        <taxon>Metazoa</taxon>
        <taxon>Ecdysozoa</taxon>
        <taxon>Arthropoda</taxon>
        <taxon>Chelicerata</taxon>
        <taxon>Arachnida</taxon>
        <taxon>Araneae</taxon>
        <taxon>Araneomorphae</taxon>
        <taxon>Entelegynae</taxon>
        <taxon>Araneoidea</taxon>
        <taxon>Araneidae</taxon>
        <taxon>Caerostris</taxon>
    </lineage>
</organism>
<dbReference type="InterPro" id="IPR003961">
    <property type="entry name" value="FN3_dom"/>
</dbReference>
<sequence length="862" mass="90487">MGFDVGKAGAQGDAGFGGKIGFGAKLGNVSQDLQKGKIFEGKGFLPGGGNLKIGKVAFGGKADMRLKAKLASERVLLEKTHVKAPKSLLGNLVKSGKKVKFVVAGGLLKPSATVADEVTLTIIADEQDDNVNIVVGGKEMPTVLEIVTVHAEKADGSLDGKFDIGKVGFDLGKIGFGTKAEGHGKIGFGGVGLDFGGKIGFGAKLGNVNDDLQKGKVFEGKGLLPGGGNLKIGKVGFGGKADLGLKAKLGSVKISLDEKHVKAPKSLVGKLTGKITNIWQFGRDLAKLGKKVKFVVGGDLVIQPGVTQGGIAEVTIIADEQDNNVNIVVGGNEFPSALEIVTVHAEKADGSLDGNFDIGKAGFDLGKIGFKAKAKGEGEVDFGGSLGFGGGGSVGFGGQAGFGGSFGGKIGFGAKLGNVNDDLQKGKVFEGKGLLPGGGNLKIGKVAFGGKADVGLRGKLGSVNISLDEKHVKAPKSLLGKLSGKISSIWQFGRDLVKAGKKVKFVVGGGVLVPPLTATSQYLSADAKVTIIPDENSNEDLEILTVQADASVGGEFDVGKMGLDLGKEEDLGKIGFGNNSKDLEKGSVVEGQGSLAGGFKAKIGKVSFGGQADMGLKGKLGALNITLDEKHVKGNKASLGELSGKQTNIIQFAKDMMKKGKKVKIVVGGLLSNAADKAKSLFGYYKDGKSNNVTNVTEKNGVTPTKGLKYRSNMEETYRQSSEENENNEEEMEHAGRVSAFPQNEDAEQTVVLEEMCGLAPGNFTLAATKGYCVFLKWDPPKNEELAPFDFYITEVENTEENQWKIYHASRNHITSMKLCGLEPGDHRFRMRTWTNNQCQYSEPSNIITLEQERGKSRQHFF</sequence>
<dbReference type="InterPro" id="IPR013783">
    <property type="entry name" value="Ig-like_fold"/>
</dbReference>
<dbReference type="InterPro" id="IPR036116">
    <property type="entry name" value="FN3_sf"/>
</dbReference>
<gene>
    <name evidence="2" type="primary">AVEN_86498_1</name>
    <name evidence="2" type="ORF">CDAR_376031</name>
</gene>
<protein>
    <recommendedName>
        <fullName evidence="1">Fibronectin type-III domain-containing protein</fullName>
    </recommendedName>
</protein>
<feature type="domain" description="Fibronectin type-III" evidence="1">
    <location>
        <begin position="760"/>
        <end position="855"/>
    </location>
</feature>